<dbReference type="InterPro" id="IPR004843">
    <property type="entry name" value="Calcineurin-like_PHP"/>
</dbReference>
<accession>A0ABX7S7B9</accession>
<evidence type="ECO:0000259" key="1">
    <source>
        <dbReference type="Pfam" id="PF00149"/>
    </source>
</evidence>
<keyword evidence="3" id="KW-1185">Reference proteome</keyword>
<proteinExistence type="predicted"/>
<dbReference type="InterPro" id="IPR006186">
    <property type="entry name" value="Ser/Thr-sp_prot-phosphatase"/>
</dbReference>
<dbReference type="InterPro" id="IPR029052">
    <property type="entry name" value="Metallo-depent_PP-like"/>
</dbReference>
<dbReference type="CDD" id="cd00144">
    <property type="entry name" value="MPP_PPP_family"/>
    <property type="match status" value="1"/>
</dbReference>
<sequence>MGVYAIGDIHGCYESLVNLLDKIQPASDDILIFLGDYIDRGPYSSEVVDFLITLSKLTNCIFLRGNHEDMMLNFLRTRDPFYYQIWERNGSKATVSSYGGIDNIPDHHLNFFENTKYYFVYENYAFVHGGVVPGVPLERQKKEDLLWIRYEFINSSHNLPYIVVFGHTPFEEPFVGEDKIGIDTGCVYGGKLTAYNLTEQTFLSASCKKYW</sequence>
<dbReference type="PRINTS" id="PR00114">
    <property type="entry name" value="STPHPHTASE"/>
</dbReference>
<dbReference type="PANTHER" id="PTHR42850:SF4">
    <property type="entry name" value="ZINC-DEPENDENT ENDOPOLYPHOSPHATASE"/>
    <property type="match status" value="1"/>
</dbReference>
<dbReference type="InterPro" id="IPR050126">
    <property type="entry name" value="Ap4A_hydrolase"/>
</dbReference>
<dbReference type="EMBL" id="CP071446">
    <property type="protein sequence ID" value="QTA37158.1"/>
    <property type="molecule type" value="Genomic_DNA"/>
</dbReference>
<gene>
    <name evidence="2" type="ORF">JYK00_05245</name>
</gene>
<name>A0ABX7S7B9_9BACT</name>
<dbReference type="SUPFAM" id="SSF56300">
    <property type="entry name" value="Metallo-dependent phosphatases"/>
    <property type="match status" value="1"/>
</dbReference>
<evidence type="ECO:0000313" key="3">
    <source>
        <dbReference type="Proteomes" id="UP000671862"/>
    </source>
</evidence>
<dbReference type="RefSeq" id="WP_207565883.1">
    <property type="nucleotide sequence ID" value="NZ_CP071446.1"/>
</dbReference>
<dbReference type="Gene3D" id="3.60.21.10">
    <property type="match status" value="1"/>
</dbReference>
<dbReference type="PANTHER" id="PTHR42850">
    <property type="entry name" value="METALLOPHOSPHOESTERASE"/>
    <property type="match status" value="1"/>
</dbReference>
<dbReference type="Proteomes" id="UP000671862">
    <property type="component" value="Chromosome"/>
</dbReference>
<dbReference type="Pfam" id="PF00149">
    <property type="entry name" value="Metallophos"/>
    <property type="match status" value="1"/>
</dbReference>
<protein>
    <submittedName>
        <fullName evidence="2">Serine/threonine protein phosphatase</fullName>
    </submittedName>
</protein>
<organism evidence="2 3">
    <name type="scientific">Thermosipho ferrireducens</name>
    <dbReference type="NCBI Taxonomy" id="2571116"/>
    <lineage>
        <taxon>Bacteria</taxon>
        <taxon>Thermotogati</taxon>
        <taxon>Thermotogota</taxon>
        <taxon>Thermotogae</taxon>
        <taxon>Thermotogales</taxon>
        <taxon>Fervidobacteriaceae</taxon>
        <taxon>Thermosipho</taxon>
    </lineage>
</organism>
<feature type="domain" description="Calcineurin-like phosphoesterase" evidence="1">
    <location>
        <begin position="3"/>
        <end position="171"/>
    </location>
</feature>
<evidence type="ECO:0000313" key="2">
    <source>
        <dbReference type="EMBL" id="QTA37158.1"/>
    </source>
</evidence>
<reference evidence="2 3" key="1">
    <citation type="submission" date="2021-03" db="EMBL/GenBank/DDBJ databases">
        <title>Thermosipho ferrireducens sp.nov., an anaerobic thermophilic iron-reducing bacterium isolated from a deep-sea hydrothermal sulfide deposits.</title>
        <authorList>
            <person name="Zeng X."/>
            <person name="Chen Y."/>
            <person name="Shao Z."/>
        </authorList>
    </citation>
    <scope>NUCLEOTIDE SEQUENCE [LARGE SCALE GENOMIC DNA]</scope>
    <source>
        <strain evidence="2 3">JL129W03</strain>
    </source>
</reference>